<dbReference type="Gene3D" id="1.20.1660.10">
    <property type="entry name" value="Hypothetical protein (EF3068)"/>
    <property type="match status" value="1"/>
</dbReference>
<sequence>MLEYTVKLRDTFALHKNEEIAGPMEAYMRDQFAFLGIKSPVRKDIFKQFIKANGYPAKAELHTVVRELWEMPEREMQYSALGLVDGWLKKLEESDHELLEYMVVNKSWWDTIDHIASNHAGKLFRLYPHLIETVGKRWRESENFWLRRIMILFQLKDKGNTNKELLYEIIEENLGSNEFFINKAIGWALREYAKTNPEWVVETADKLDLAPLSRREALKNIKDNSMKV</sequence>
<organism evidence="1 2">
    <name type="scientific">Fictibacillus aquaticus</name>
    <dbReference type="NCBI Taxonomy" id="2021314"/>
    <lineage>
        <taxon>Bacteria</taxon>
        <taxon>Bacillati</taxon>
        <taxon>Bacillota</taxon>
        <taxon>Bacilli</taxon>
        <taxon>Bacillales</taxon>
        <taxon>Fictibacillaceae</taxon>
        <taxon>Fictibacillus</taxon>
    </lineage>
</organism>
<protein>
    <recommendedName>
        <fullName evidence="3">DNA alkylation repair protein</fullName>
    </recommendedName>
</protein>
<dbReference type="Pfam" id="PF08713">
    <property type="entry name" value="DNA_alkylation"/>
    <property type="match status" value="1"/>
</dbReference>
<dbReference type="InterPro" id="IPR014825">
    <property type="entry name" value="DNA_alkylation"/>
</dbReference>
<dbReference type="RefSeq" id="WP_094251433.1">
    <property type="nucleotide sequence ID" value="NZ_JBHLXL010000001.1"/>
</dbReference>
<evidence type="ECO:0008006" key="3">
    <source>
        <dbReference type="Google" id="ProtNLM"/>
    </source>
</evidence>
<dbReference type="AlphaFoldDB" id="A0A235FE33"/>
<comment type="caution">
    <text evidence="1">The sequence shown here is derived from an EMBL/GenBank/DDBJ whole genome shotgun (WGS) entry which is preliminary data.</text>
</comment>
<dbReference type="InterPro" id="IPR016024">
    <property type="entry name" value="ARM-type_fold"/>
</dbReference>
<dbReference type="CDD" id="cd07064">
    <property type="entry name" value="AlkD_like_1"/>
    <property type="match status" value="1"/>
</dbReference>
<dbReference type="SUPFAM" id="SSF48371">
    <property type="entry name" value="ARM repeat"/>
    <property type="match status" value="1"/>
</dbReference>
<keyword evidence="2" id="KW-1185">Reference proteome</keyword>
<proteinExistence type="predicted"/>
<dbReference type="Gene3D" id="1.25.40.290">
    <property type="entry name" value="ARM repeat domains"/>
    <property type="match status" value="1"/>
</dbReference>
<name>A0A235FE33_9BACL</name>
<dbReference type="PANTHER" id="PTHR34070">
    <property type="entry name" value="ARMADILLO-TYPE FOLD"/>
    <property type="match status" value="1"/>
</dbReference>
<dbReference type="EMBL" id="NOII01000001">
    <property type="protein sequence ID" value="OYD59472.1"/>
    <property type="molecule type" value="Genomic_DNA"/>
</dbReference>
<accession>A0A235FE33</accession>
<reference evidence="1 2" key="1">
    <citation type="submission" date="2017-07" db="EMBL/GenBank/DDBJ databases">
        <title>Fictibacillus sp. nov. GDSW-R2A3 Genome sequencing and assembly.</title>
        <authorList>
            <person name="Mayilraj S."/>
        </authorList>
    </citation>
    <scope>NUCLEOTIDE SEQUENCE [LARGE SCALE GENOMIC DNA]</scope>
    <source>
        <strain evidence="1 2">GDSW-R2A3</strain>
    </source>
</reference>
<dbReference type="Proteomes" id="UP000215059">
    <property type="component" value="Unassembled WGS sequence"/>
</dbReference>
<evidence type="ECO:0000313" key="2">
    <source>
        <dbReference type="Proteomes" id="UP000215059"/>
    </source>
</evidence>
<dbReference type="PANTHER" id="PTHR34070:SF1">
    <property type="entry name" value="DNA ALKYLATION REPAIR PROTEIN"/>
    <property type="match status" value="1"/>
</dbReference>
<evidence type="ECO:0000313" key="1">
    <source>
        <dbReference type="EMBL" id="OYD59472.1"/>
    </source>
</evidence>
<gene>
    <name evidence="1" type="ORF">CGZ90_06165</name>
</gene>
<dbReference type="OrthoDB" id="9775346at2"/>